<organism evidence="1 2">
    <name type="scientific">Sphaeroforma arctica JP610</name>
    <dbReference type="NCBI Taxonomy" id="667725"/>
    <lineage>
        <taxon>Eukaryota</taxon>
        <taxon>Ichthyosporea</taxon>
        <taxon>Ichthyophonida</taxon>
        <taxon>Sphaeroforma</taxon>
    </lineage>
</organism>
<accession>A0A0L0GCK5</accession>
<name>A0A0L0GCK5_9EUKA</name>
<sequence>MSMQNTSAPTNVPGTQFPLPEDWANMLKSIATLHDLVKTLQEKIVDHESRLSTAPNSNRTNAFKFEAEVHTGNFQPDVVWGDFNFKARQYGHTSTINGPRKKTVETTIISAWRLQYLHTEGSTGTGHAFYRRTTVASFQTYLFADHAPTPPSNAVIHSEIVLEAMLRYPNKGPGPDGIHILLLKVTLERSTETPRPDSDSPLISILTEAFSALLMV</sequence>
<dbReference type="GeneID" id="25901718"/>
<dbReference type="RefSeq" id="XP_014160536.1">
    <property type="nucleotide sequence ID" value="XM_014305061.1"/>
</dbReference>
<keyword evidence="2" id="KW-1185">Reference proteome</keyword>
<proteinExistence type="predicted"/>
<reference evidence="1 2" key="1">
    <citation type="submission" date="2011-02" db="EMBL/GenBank/DDBJ databases">
        <title>The Genome Sequence of Sphaeroforma arctica JP610.</title>
        <authorList>
            <consortium name="The Broad Institute Genome Sequencing Platform"/>
            <person name="Russ C."/>
            <person name="Cuomo C."/>
            <person name="Young S.K."/>
            <person name="Zeng Q."/>
            <person name="Gargeya S."/>
            <person name="Alvarado L."/>
            <person name="Berlin A."/>
            <person name="Chapman S.B."/>
            <person name="Chen Z."/>
            <person name="Freedman E."/>
            <person name="Gellesch M."/>
            <person name="Goldberg J."/>
            <person name="Griggs A."/>
            <person name="Gujja S."/>
            <person name="Heilman E."/>
            <person name="Heiman D."/>
            <person name="Howarth C."/>
            <person name="Mehta T."/>
            <person name="Neiman D."/>
            <person name="Pearson M."/>
            <person name="Roberts A."/>
            <person name="Saif S."/>
            <person name="Shea T."/>
            <person name="Shenoy N."/>
            <person name="Sisk P."/>
            <person name="Stolte C."/>
            <person name="Sykes S."/>
            <person name="White J."/>
            <person name="Yandava C."/>
            <person name="Burger G."/>
            <person name="Gray M.W."/>
            <person name="Holland P.W.H."/>
            <person name="King N."/>
            <person name="Lang F.B.F."/>
            <person name="Roger A.J."/>
            <person name="Ruiz-Trillo I."/>
            <person name="Haas B."/>
            <person name="Nusbaum C."/>
            <person name="Birren B."/>
        </authorList>
    </citation>
    <scope>NUCLEOTIDE SEQUENCE [LARGE SCALE GENOMIC DNA]</scope>
    <source>
        <strain evidence="1 2">JP610</strain>
    </source>
</reference>
<dbReference type="Proteomes" id="UP000054560">
    <property type="component" value="Unassembled WGS sequence"/>
</dbReference>
<dbReference type="EMBL" id="KQ241643">
    <property type="protein sequence ID" value="KNC86634.1"/>
    <property type="molecule type" value="Genomic_DNA"/>
</dbReference>
<protein>
    <submittedName>
        <fullName evidence="1">Uncharacterized protein</fullName>
    </submittedName>
</protein>
<dbReference type="AlphaFoldDB" id="A0A0L0GCK5"/>
<evidence type="ECO:0000313" key="1">
    <source>
        <dbReference type="EMBL" id="KNC86634.1"/>
    </source>
</evidence>
<gene>
    <name evidence="1" type="ORF">SARC_01214</name>
</gene>
<evidence type="ECO:0000313" key="2">
    <source>
        <dbReference type="Proteomes" id="UP000054560"/>
    </source>
</evidence>